<proteinExistence type="predicted"/>
<protein>
    <recommendedName>
        <fullName evidence="8">Dihydroorotate dehydrogenase (quinone)</fullName>
        <ecNumber evidence="8">1.3.5.2</ecNumber>
    </recommendedName>
</protein>
<keyword evidence="4" id="KW-0288">FMN</keyword>
<dbReference type="GO" id="GO:0106430">
    <property type="term" value="F:dihydroorotate dehydrogenase (quinone) activity"/>
    <property type="evidence" value="ECO:0007669"/>
    <property type="project" value="UniProtKB-EC"/>
</dbReference>
<accession>A0A930EH86</accession>
<dbReference type="PANTHER" id="PTHR48109:SF4">
    <property type="entry name" value="DIHYDROOROTATE DEHYDROGENASE (QUINONE), MITOCHONDRIAL"/>
    <property type="match status" value="1"/>
</dbReference>
<reference evidence="10" key="1">
    <citation type="submission" date="2020-04" db="EMBL/GenBank/DDBJ databases">
        <title>Deep metagenomics examines the oral microbiome during advanced dental caries in children, revealing novel taxa and co-occurrences with host molecules.</title>
        <authorList>
            <person name="Baker J.L."/>
            <person name="Morton J.T."/>
            <person name="Dinis M."/>
            <person name="Alvarez R."/>
            <person name="Tran N.C."/>
            <person name="Knight R."/>
            <person name="Edlund A."/>
        </authorList>
    </citation>
    <scope>NUCLEOTIDE SEQUENCE</scope>
    <source>
        <strain evidence="10">JCVI_24_bin.8</strain>
    </source>
</reference>
<dbReference type="InterPro" id="IPR050074">
    <property type="entry name" value="DHO_dehydrogenase"/>
</dbReference>
<dbReference type="NCBIfam" id="TIGR01036">
    <property type="entry name" value="pyrD_sub2"/>
    <property type="match status" value="1"/>
</dbReference>
<dbReference type="Pfam" id="PF01180">
    <property type="entry name" value="DHO_dh"/>
    <property type="match status" value="1"/>
</dbReference>
<dbReference type="Gene3D" id="3.20.20.70">
    <property type="entry name" value="Aldolase class I"/>
    <property type="match status" value="1"/>
</dbReference>
<evidence type="ECO:0000256" key="2">
    <source>
        <dbReference type="ARBA" id="ARBA00004725"/>
    </source>
</evidence>
<dbReference type="EC" id="1.3.5.2" evidence="8"/>
<dbReference type="SUPFAM" id="SSF51395">
    <property type="entry name" value="FMN-linked oxidoreductases"/>
    <property type="match status" value="1"/>
</dbReference>
<dbReference type="NCBIfam" id="NF003652">
    <property type="entry name" value="PRK05286.2-5"/>
    <property type="match status" value="1"/>
</dbReference>
<dbReference type="PANTHER" id="PTHR48109">
    <property type="entry name" value="DIHYDROOROTATE DEHYDROGENASE (QUINONE), MITOCHONDRIAL-RELATED"/>
    <property type="match status" value="1"/>
</dbReference>
<dbReference type="GO" id="GO:0005737">
    <property type="term" value="C:cytoplasm"/>
    <property type="evidence" value="ECO:0007669"/>
    <property type="project" value="InterPro"/>
</dbReference>
<dbReference type="InterPro" id="IPR005720">
    <property type="entry name" value="Dihydroorotate_DH_cat"/>
</dbReference>
<feature type="domain" description="Dihydroorotate dehydrogenase catalytic" evidence="9">
    <location>
        <begin position="61"/>
        <end position="360"/>
    </location>
</feature>
<dbReference type="GO" id="GO:0009220">
    <property type="term" value="P:pyrimidine ribonucleotide biosynthetic process"/>
    <property type="evidence" value="ECO:0007669"/>
    <property type="project" value="UniProtKB-UniRule"/>
</dbReference>
<dbReference type="InterPro" id="IPR013785">
    <property type="entry name" value="Aldolase_TIM"/>
</dbReference>
<dbReference type="GO" id="GO:0006207">
    <property type="term" value="P:'de novo' pyrimidine nucleobase biosynthetic process"/>
    <property type="evidence" value="ECO:0007669"/>
    <property type="project" value="UniProtKB-UniRule"/>
</dbReference>
<dbReference type="AlphaFoldDB" id="A0A930EH86"/>
<organism evidence="10 11">
    <name type="scientific">Mogibacterium diversum</name>
    <dbReference type="NCBI Taxonomy" id="114527"/>
    <lineage>
        <taxon>Bacteria</taxon>
        <taxon>Bacillati</taxon>
        <taxon>Bacillota</taxon>
        <taxon>Clostridia</taxon>
        <taxon>Peptostreptococcales</taxon>
        <taxon>Anaerovoracaceae</taxon>
        <taxon>Mogibacterium</taxon>
    </lineage>
</organism>
<evidence type="ECO:0000256" key="4">
    <source>
        <dbReference type="ARBA" id="ARBA00022643"/>
    </source>
</evidence>
<keyword evidence="5" id="KW-0665">Pyrimidine biosynthesis</keyword>
<evidence type="ECO:0000256" key="7">
    <source>
        <dbReference type="ARBA" id="ARBA00023136"/>
    </source>
</evidence>
<comment type="pathway">
    <text evidence="2">Pyrimidine metabolism; UMP biosynthesis via de novo pathway.</text>
</comment>
<comment type="cofactor">
    <cofactor evidence="1">
        <name>FMN</name>
        <dbReference type="ChEBI" id="CHEBI:58210"/>
    </cofactor>
</comment>
<keyword evidence="3" id="KW-0285">Flavoprotein</keyword>
<dbReference type="CDD" id="cd04738">
    <property type="entry name" value="DHOD_2_like"/>
    <property type="match status" value="1"/>
</dbReference>
<sequence length="379" mass="42087">MKFSRYIIRFLYKNVIKKFLFIIPPDKAHSILVSFARIYQSLPILPLITKFILTHRNNNRLKQNICGINFSNPVGLSAGFDKNIELIPTMSMVGFGYMTGGSITVTPRAGNPRPWFYRLPKSKSIVVHAGLANDGANIILQNIKRQYKKETNRKIPLFISIAVVARSQDSTEADVIKDVCEAVSLVSGSGLAKAVEINISCPNIDDNQPFTYPDKLDNLLSQLDKISADMPIFIKMPNLVDFVRFGLILDIISKHKINGVTISNLVKDRSNINLKDKLPESVKGGLSGKPCRDRSFDLIKFTYEKYGDRLLIIGVGGIFNAEDAYLKIRAGSSLVALITGLMFEGPQLVGDINHGLDKLLKRDGFSSLTEAIGIDVKKK</sequence>
<evidence type="ECO:0000256" key="1">
    <source>
        <dbReference type="ARBA" id="ARBA00001917"/>
    </source>
</evidence>
<evidence type="ECO:0000256" key="8">
    <source>
        <dbReference type="NCBIfam" id="TIGR01036"/>
    </source>
</evidence>
<dbReference type="Proteomes" id="UP000722050">
    <property type="component" value="Unassembled WGS sequence"/>
</dbReference>
<dbReference type="InterPro" id="IPR005719">
    <property type="entry name" value="Dihydroorotate_DH_2"/>
</dbReference>
<evidence type="ECO:0000256" key="3">
    <source>
        <dbReference type="ARBA" id="ARBA00022630"/>
    </source>
</evidence>
<evidence type="ECO:0000313" key="11">
    <source>
        <dbReference type="Proteomes" id="UP000722050"/>
    </source>
</evidence>
<keyword evidence="7" id="KW-0472">Membrane</keyword>
<gene>
    <name evidence="10" type="ORF">HXM71_05615</name>
</gene>
<name>A0A930EH86_9FIRM</name>
<evidence type="ECO:0000256" key="5">
    <source>
        <dbReference type="ARBA" id="ARBA00022975"/>
    </source>
</evidence>
<evidence type="ECO:0000256" key="6">
    <source>
        <dbReference type="ARBA" id="ARBA00023002"/>
    </source>
</evidence>
<evidence type="ECO:0000313" key="10">
    <source>
        <dbReference type="EMBL" id="MBF1352577.1"/>
    </source>
</evidence>
<comment type="caution">
    <text evidence="10">The sequence shown here is derived from an EMBL/GenBank/DDBJ whole genome shotgun (WGS) entry which is preliminary data.</text>
</comment>
<keyword evidence="6 10" id="KW-0560">Oxidoreductase</keyword>
<evidence type="ECO:0000259" key="9">
    <source>
        <dbReference type="Pfam" id="PF01180"/>
    </source>
</evidence>
<dbReference type="GO" id="GO:0005886">
    <property type="term" value="C:plasma membrane"/>
    <property type="evidence" value="ECO:0007669"/>
    <property type="project" value="TreeGrafter"/>
</dbReference>
<dbReference type="EMBL" id="JABZQH010000199">
    <property type="protein sequence ID" value="MBF1352577.1"/>
    <property type="molecule type" value="Genomic_DNA"/>
</dbReference>